<reference evidence="4 5" key="2">
    <citation type="journal article" date="2019" name="G3 (Bethesda)">
        <title>Hybrid Assembly of the Genome of the Entomopathogenic Nematode Steinernema carpocapsae Identifies the X-Chromosome.</title>
        <authorList>
            <person name="Serra L."/>
            <person name="Macchietto M."/>
            <person name="Macias-Munoz A."/>
            <person name="McGill C.J."/>
            <person name="Rodriguez I.M."/>
            <person name="Rodriguez B."/>
            <person name="Murad R."/>
            <person name="Mortazavi A."/>
        </authorList>
    </citation>
    <scope>NUCLEOTIDE SEQUENCE [LARGE SCALE GENOMIC DNA]</scope>
    <source>
        <strain evidence="4 5">ALL</strain>
    </source>
</reference>
<sequence length="401" mass="46317">MCDPDKAQKVVRKSRKPKVPKHLLDGHDPKDKLCIKASKNRYQLLEVLGHGGFGVVYKVSQMETREEFALKTENGTEASRKHSRLKIEMNVLRTVNESREPIRKRHFAKIVDRGRTTEFKFIVMELVGQSLAMLQKAKKNGRFDPLTAAYLAYQTAEAIDALHYFGFIHRDIKPQNFSLNYGETPRTVYLLDFGIARPYVDQKTKVLMIPRKNVKFVGSPNYASITGLCQKEQGRRDDYESWFYMSVEFLNPDLFTWLQVDSLAKLIEAKIEFMTKDALCQSLPKQYILIRNYIMKLKYENNVDTDYIKRLLIKSQKLRSIMECIMFSKNGQLGVIKCPIRVRAVILMWYKILSEVSRGGGRLKGADGELHADDHDERIDARGDEDGGRTGYYGHNEDVDR</sequence>
<feature type="compositionally biased region" description="Basic and acidic residues" evidence="2">
    <location>
        <begin position="374"/>
        <end position="388"/>
    </location>
</feature>
<dbReference type="Proteomes" id="UP000298663">
    <property type="component" value="Unassembled WGS sequence"/>
</dbReference>
<dbReference type="OrthoDB" id="5979581at2759"/>
<feature type="region of interest" description="Disordered" evidence="2">
    <location>
        <begin position="1"/>
        <end position="25"/>
    </location>
</feature>
<protein>
    <recommendedName>
        <fullName evidence="3">Protein kinase domain-containing protein</fullName>
    </recommendedName>
</protein>
<reference evidence="4 5" key="1">
    <citation type="journal article" date="2015" name="Genome Biol.">
        <title>Comparative genomics of Steinernema reveals deeply conserved gene regulatory networks.</title>
        <authorList>
            <person name="Dillman A.R."/>
            <person name="Macchietto M."/>
            <person name="Porter C.F."/>
            <person name="Rogers A."/>
            <person name="Williams B."/>
            <person name="Antoshechkin I."/>
            <person name="Lee M.M."/>
            <person name="Goodwin Z."/>
            <person name="Lu X."/>
            <person name="Lewis E.E."/>
            <person name="Goodrich-Blair H."/>
            <person name="Stock S.P."/>
            <person name="Adams B.J."/>
            <person name="Sternberg P.W."/>
            <person name="Mortazavi A."/>
        </authorList>
    </citation>
    <scope>NUCLEOTIDE SEQUENCE [LARGE SCALE GENOMIC DNA]</scope>
    <source>
        <strain evidence="4 5">ALL</strain>
    </source>
</reference>
<evidence type="ECO:0000259" key="3">
    <source>
        <dbReference type="PROSITE" id="PS50011"/>
    </source>
</evidence>
<evidence type="ECO:0000256" key="2">
    <source>
        <dbReference type="SAM" id="MobiDB-lite"/>
    </source>
</evidence>
<dbReference type="GO" id="GO:0004672">
    <property type="term" value="F:protein kinase activity"/>
    <property type="evidence" value="ECO:0007669"/>
    <property type="project" value="InterPro"/>
</dbReference>
<keyword evidence="1" id="KW-0067">ATP-binding</keyword>
<keyword evidence="1" id="KW-0547">Nucleotide-binding</keyword>
<dbReference type="PROSITE" id="PS50011">
    <property type="entry name" value="PROTEIN_KINASE_DOM"/>
    <property type="match status" value="1"/>
</dbReference>
<dbReference type="STRING" id="34508.A0A4U5MSX9"/>
<proteinExistence type="predicted"/>
<feature type="region of interest" description="Disordered" evidence="2">
    <location>
        <begin position="374"/>
        <end position="401"/>
    </location>
</feature>
<feature type="domain" description="Protein kinase" evidence="3">
    <location>
        <begin position="42"/>
        <end position="333"/>
    </location>
</feature>
<dbReference type="GO" id="GO:0005524">
    <property type="term" value="F:ATP binding"/>
    <property type="evidence" value="ECO:0007669"/>
    <property type="project" value="UniProtKB-UniRule"/>
</dbReference>
<accession>A0A4U5MSX9</accession>
<dbReference type="SMART" id="SM00220">
    <property type="entry name" value="S_TKc"/>
    <property type="match status" value="1"/>
</dbReference>
<feature type="binding site" evidence="1">
    <location>
        <position position="71"/>
    </location>
    <ligand>
        <name>ATP</name>
        <dbReference type="ChEBI" id="CHEBI:30616"/>
    </ligand>
</feature>
<evidence type="ECO:0000313" key="5">
    <source>
        <dbReference type="Proteomes" id="UP000298663"/>
    </source>
</evidence>
<feature type="compositionally biased region" description="Basic residues" evidence="2">
    <location>
        <begin position="9"/>
        <end position="21"/>
    </location>
</feature>
<dbReference type="Gene3D" id="1.10.510.10">
    <property type="entry name" value="Transferase(Phosphotransferase) domain 1"/>
    <property type="match status" value="1"/>
</dbReference>
<dbReference type="Pfam" id="PF00069">
    <property type="entry name" value="Pkinase"/>
    <property type="match status" value="1"/>
</dbReference>
<dbReference type="SUPFAM" id="SSF56112">
    <property type="entry name" value="Protein kinase-like (PK-like)"/>
    <property type="match status" value="1"/>
</dbReference>
<dbReference type="PANTHER" id="PTHR11909">
    <property type="entry name" value="CASEIN KINASE-RELATED"/>
    <property type="match status" value="1"/>
</dbReference>
<organism evidence="4 5">
    <name type="scientific">Steinernema carpocapsae</name>
    <name type="common">Entomopathogenic nematode</name>
    <dbReference type="NCBI Taxonomy" id="34508"/>
    <lineage>
        <taxon>Eukaryota</taxon>
        <taxon>Metazoa</taxon>
        <taxon>Ecdysozoa</taxon>
        <taxon>Nematoda</taxon>
        <taxon>Chromadorea</taxon>
        <taxon>Rhabditida</taxon>
        <taxon>Tylenchina</taxon>
        <taxon>Panagrolaimomorpha</taxon>
        <taxon>Strongyloidoidea</taxon>
        <taxon>Steinernematidae</taxon>
        <taxon>Steinernema</taxon>
    </lineage>
</organism>
<evidence type="ECO:0000256" key="1">
    <source>
        <dbReference type="PROSITE-ProRule" id="PRU10141"/>
    </source>
</evidence>
<name>A0A4U5MSX9_STECR</name>
<evidence type="ECO:0000313" key="4">
    <source>
        <dbReference type="EMBL" id="TKR72849.1"/>
    </source>
</evidence>
<comment type="caution">
    <text evidence="4">The sequence shown here is derived from an EMBL/GenBank/DDBJ whole genome shotgun (WGS) entry which is preliminary data.</text>
</comment>
<keyword evidence="5" id="KW-1185">Reference proteome</keyword>
<gene>
    <name evidence="4" type="ORF">L596_020242</name>
</gene>
<dbReference type="InterPro" id="IPR050235">
    <property type="entry name" value="CK1_Ser-Thr_kinase"/>
</dbReference>
<dbReference type="InterPro" id="IPR000719">
    <property type="entry name" value="Prot_kinase_dom"/>
</dbReference>
<dbReference type="AlphaFoldDB" id="A0A4U5MSX9"/>
<dbReference type="PROSITE" id="PS00107">
    <property type="entry name" value="PROTEIN_KINASE_ATP"/>
    <property type="match status" value="1"/>
</dbReference>
<dbReference type="InterPro" id="IPR011009">
    <property type="entry name" value="Kinase-like_dom_sf"/>
</dbReference>
<dbReference type="EMBL" id="AZBU02000006">
    <property type="protein sequence ID" value="TKR72849.1"/>
    <property type="molecule type" value="Genomic_DNA"/>
</dbReference>
<dbReference type="InterPro" id="IPR017441">
    <property type="entry name" value="Protein_kinase_ATP_BS"/>
</dbReference>